<dbReference type="KEGG" id="pba:PSEBR_cmegm44"/>
<evidence type="ECO:0000313" key="2">
    <source>
        <dbReference type="Proteomes" id="UP000006692"/>
    </source>
</evidence>
<dbReference type="HOGENOM" id="CLU_039053_1_0_6"/>
<reference evidence="1 2" key="1">
    <citation type="journal article" date="2011" name="J. Bacteriol.">
        <title>Complete genome sequence of a beneficial plant root-associated bacterium, Pseudomonas brassicacearum.</title>
        <authorList>
            <person name="Ortet P."/>
            <person name="Barakat M."/>
            <person name="Lalaouna D."/>
            <person name="Fochesato S."/>
            <person name="Barbe V."/>
            <person name="Vacherie B."/>
            <person name="Santaella C."/>
            <person name="Heulin T."/>
            <person name="Achouak W."/>
        </authorList>
    </citation>
    <scope>NUCLEOTIDE SEQUENCE [LARGE SCALE GENOMIC DNA]</scope>
    <source>
        <strain evidence="1 2">NFM421</strain>
    </source>
</reference>
<dbReference type="EMBL" id="CP002585">
    <property type="protein sequence ID" value="AEA68229.1"/>
    <property type="molecule type" value="Genomic_DNA"/>
</dbReference>
<dbReference type="STRING" id="994484.PSEBR_cmegm44"/>
<evidence type="ECO:0008006" key="3">
    <source>
        <dbReference type="Google" id="ProtNLM"/>
    </source>
</evidence>
<reference key="2">
    <citation type="submission" date="2011-03" db="EMBL/GenBank/DDBJ databases">
        <title>Complete Genome Sequence of a beneficial plant roots-associated bacterium Pseudomonas brassicacearum.</title>
        <authorList>
            <person name="Ortet P."/>
            <person name="Barakat M."/>
            <person name="Lalaouna D."/>
            <person name="Fochesato S."/>
            <person name="Barbe V."/>
            <person name="Santaella C."/>
            <person name="Heulin T."/>
            <person name="Achouak W."/>
        </authorList>
    </citation>
    <scope>NUCLEOTIDE SEQUENCE</scope>
    <source>
        <strain>NFM421</strain>
    </source>
</reference>
<dbReference type="NCBIfam" id="TIGR03749">
    <property type="entry name" value="conj_TIGR03749"/>
    <property type="match status" value="1"/>
</dbReference>
<gene>
    <name evidence="1" type="ORF">PSEBR_cmegm44</name>
</gene>
<dbReference type="RefSeq" id="WP_013692745.1">
    <property type="nucleotide sequence ID" value="NC_015379.1"/>
</dbReference>
<dbReference type="Pfam" id="PF11920">
    <property type="entry name" value="DUF3438"/>
    <property type="match status" value="1"/>
</dbReference>
<dbReference type="Proteomes" id="UP000006692">
    <property type="component" value="Chromosome"/>
</dbReference>
<proteinExistence type="predicted"/>
<protein>
    <recommendedName>
        <fullName evidence="3">Integrating conjugative element protein</fullName>
    </recommendedName>
</protein>
<accession>F2KF03</accession>
<dbReference type="AlphaFoldDB" id="F2KF03"/>
<name>F2KF03_PSEBN</name>
<dbReference type="InterPro" id="IPR021844">
    <property type="entry name" value="Integr_conj_element_PFL4704"/>
</dbReference>
<sequence>MKSLFSYVSLGIALNLFAAAGQAVEIMRWERLPLAVPLLVGQERVVFVDRNVRVGLPSAVGGRLRVQSAGGAVYLRAEEPIEPTRLQLQDAVTGELILLDITAELAEERQSQLEPIRIVEQATQHHRLKANNPAEGDLHNERSQHTPLPVTLTRYAAQNLYAPLRTVEPLPGVRRVNLPPDLSLDLLLPSLPVGARALAAWRLDEYWVTAIRMTNQTEQIIDLDPRVLLGDFATATFQHNHLGPRGTSLDTTVLYLTTRGHSLAQSLLPTISPVDATLNLPHTDLDTTVEVGNEK</sequence>
<organism evidence="1 2">
    <name type="scientific">Pseudomonas brassicacearum (strain NFM421)</name>
    <dbReference type="NCBI Taxonomy" id="994484"/>
    <lineage>
        <taxon>Bacteria</taxon>
        <taxon>Pseudomonadati</taxon>
        <taxon>Pseudomonadota</taxon>
        <taxon>Gammaproteobacteria</taxon>
        <taxon>Pseudomonadales</taxon>
        <taxon>Pseudomonadaceae</taxon>
        <taxon>Pseudomonas</taxon>
    </lineage>
</organism>
<evidence type="ECO:0000313" key="1">
    <source>
        <dbReference type="EMBL" id="AEA68229.1"/>
    </source>
</evidence>